<evidence type="ECO:0008006" key="5">
    <source>
        <dbReference type="Google" id="ProtNLM"/>
    </source>
</evidence>
<evidence type="ECO:0000313" key="4">
    <source>
        <dbReference type="Proteomes" id="UP000535511"/>
    </source>
</evidence>
<dbReference type="RefSeq" id="WP_179665194.1">
    <property type="nucleotide sequence ID" value="NZ_JACCBG010000001.1"/>
</dbReference>
<evidence type="ECO:0000256" key="2">
    <source>
        <dbReference type="SAM" id="SignalP"/>
    </source>
</evidence>
<dbReference type="Proteomes" id="UP000535511">
    <property type="component" value="Unassembled WGS sequence"/>
</dbReference>
<dbReference type="AlphaFoldDB" id="A0A7Y9E9J1"/>
<feature type="signal peptide" evidence="2">
    <location>
        <begin position="1"/>
        <end position="40"/>
    </location>
</feature>
<dbReference type="EMBL" id="JACCBG010000001">
    <property type="protein sequence ID" value="NYD43706.1"/>
    <property type="molecule type" value="Genomic_DNA"/>
</dbReference>
<evidence type="ECO:0000313" key="3">
    <source>
        <dbReference type="EMBL" id="NYD43706.1"/>
    </source>
</evidence>
<feature type="region of interest" description="Disordered" evidence="1">
    <location>
        <begin position="297"/>
        <end position="326"/>
    </location>
</feature>
<reference evidence="3 4" key="1">
    <citation type="submission" date="2020-07" db="EMBL/GenBank/DDBJ databases">
        <title>Sequencing the genomes of 1000 actinobacteria strains.</title>
        <authorList>
            <person name="Klenk H.-P."/>
        </authorList>
    </citation>
    <scope>NUCLEOTIDE SEQUENCE [LARGE SCALE GENOMIC DNA]</scope>
    <source>
        <strain evidence="3 4">DSM 21350</strain>
    </source>
</reference>
<keyword evidence="4" id="KW-1185">Reference proteome</keyword>
<keyword evidence="2" id="KW-0732">Signal</keyword>
<gene>
    <name evidence="3" type="ORF">BJZ21_003789</name>
</gene>
<protein>
    <recommendedName>
        <fullName evidence="5">GH16 domain-containing protein</fullName>
    </recommendedName>
</protein>
<name>A0A7Y9E9J1_9ACTN</name>
<accession>A0A7Y9E9J1</accession>
<comment type="caution">
    <text evidence="3">The sequence shown here is derived from an EMBL/GenBank/DDBJ whole genome shotgun (WGS) entry which is preliminary data.</text>
</comment>
<organism evidence="3 4">
    <name type="scientific">Nocardioides panaciterrulae</name>
    <dbReference type="NCBI Taxonomy" id="661492"/>
    <lineage>
        <taxon>Bacteria</taxon>
        <taxon>Bacillati</taxon>
        <taxon>Actinomycetota</taxon>
        <taxon>Actinomycetes</taxon>
        <taxon>Propionibacteriales</taxon>
        <taxon>Nocardioidaceae</taxon>
        <taxon>Nocardioides</taxon>
    </lineage>
</organism>
<feature type="compositionally biased region" description="Basic and acidic residues" evidence="1">
    <location>
        <begin position="305"/>
        <end position="316"/>
    </location>
</feature>
<proteinExistence type="predicted"/>
<sequence>MSMPVRVRAVSVVALAAFAPALAPAVAPGALLASAGSAVAATTTGSLSVTPARYIAGQAVRFRGHLGNRARAVHLQSNMNRPGDTWVDVPDSAFRTDDTGDFDFSFRAPAMFNLSYRVVAGGRATPSYLFTASPQELTLTPLGGDPEYPFYRVPAGTPFTAVVDTTPSVRGTFGTPPPIPGRTVTLQERTAPDRWETIGTGTTDADGRALFTVTAPASGTEVLRARQERWTEGGSEIGWFASFPAYFAVSGDGTVDEPSTHATVRDRTPQSPYRPTASQHYRWGRVRYDFAWEHGQDLDSPPSKGDVRGGRWRDTSDGTGRATPFNGGLVLQSKLRHVGPGDRGTTTATMHGAAQRYGRWEFRLQGRTWETGAQPYRFRLELVPAHSEVTDCSPQSIVLADVTMGSPGLAFGVRSQSAGTVWQRRLAHVRLADQPFNVAVEVAKGHLTWFRDGKPIGSVTDDRAQLGVKLVPRLSLIGEPDVEMNGAQVNSDWQRSWTLRHGRQVTSRRALPSAPYSSC</sequence>
<feature type="region of interest" description="Disordered" evidence="1">
    <location>
        <begin position="257"/>
        <end position="276"/>
    </location>
</feature>
<evidence type="ECO:0000256" key="1">
    <source>
        <dbReference type="SAM" id="MobiDB-lite"/>
    </source>
</evidence>
<feature type="chain" id="PRO_5031332503" description="GH16 domain-containing protein" evidence="2">
    <location>
        <begin position="41"/>
        <end position="519"/>
    </location>
</feature>